<evidence type="ECO:0000256" key="3">
    <source>
        <dbReference type="ARBA" id="ARBA00022630"/>
    </source>
</evidence>
<dbReference type="InterPro" id="IPR012132">
    <property type="entry name" value="GMC_OxRdtase"/>
</dbReference>
<dbReference type="AlphaFoldDB" id="A0AAD8DYK7"/>
<evidence type="ECO:0000313" key="7">
    <source>
        <dbReference type="EMBL" id="KAJ8730399.1"/>
    </source>
</evidence>
<dbReference type="EMBL" id="JARGEI010000006">
    <property type="protein sequence ID" value="KAJ8730399.1"/>
    <property type="molecule type" value="Genomic_DNA"/>
</dbReference>
<protein>
    <recommendedName>
        <fullName evidence="6">Glucose-methanol-choline oxidoreductase N-terminal domain-containing protein</fullName>
    </recommendedName>
</protein>
<evidence type="ECO:0000256" key="4">
    <source>
        <dbReference type="ARBA" id="ARBA00022827"/>
    </source>
</evidence>
<sequence length="275" mass="30622">MYSHIGTYIFYASSLVFAFIRETCTGARKDTVDSVMESITDAASAVSYVRGVQSALNVVMTLGITSHMWMPECQVPEGAEYDFIVVGAGTAGAIVASRLAQNKTKVLLIEAGGDPPLETIYPGLVVYTRSSPINYDFTVTNKRYNKPCGRDGNFLLNAGKMLGGSSSLNIMLYQRGTERDYEPWVTASKNPHWSLNNTLKYFKRTEKLEAPNILNSPYRKYHGVDGRVVVTQENSTEISIYKEAFREFAGKIVIDLNSNETLGFSRSQYYLPFAF</sequence>
<evidence type="ECO:0000256" key="5">
    <source>
        <dbReference type="RuleBase" id="RU003968"/>
    </source>
</evidence>
<gene>
    <name evidence="7" type="ORF">PYW07_017437</name>
</gene>
<comment type="similarity">
    <text evidence="2 5">Belongs to the GMC oxidoreductase family.</text>
</comment>
<keyword evidence="8" id="KW-1185">Reference proteome</keyword>
<comment type="cofactor">
    <cofactor evidence="1">
        <name>FAD</name>
        <dbReference type="ChEBI" id="CHEBI:57692"/>
    </cofactor>
</comment>
<dbReference type="Proteomes" id="UP001231518">
    <property type="component" value="Chromosome 9"/>
</dbReference>
<evidence type="ECO:0000259" key="6">
    <source>
        <dbReference type="PROSITE" id="PS00623"/>
    </source>
</evidence>
<dbReference type="PROSITE" id="PS00623">
    <property type="entry name" value="GMC_OXRED_1"/>
    <property type="match status" value="1"/>
</dbReference>
<dbReference type="SUPFAM" id="SSF51905">
    <property type="entry name" value="FAD/NAD(P)-binding domain"/>
    <property type="match status" value="1"/>
</dbReference>
<evidence type="ECO:0000256" key="1">
    <source>
        <dbReference type="ARBA" id="ARBA00001974"/>
    </source>
</evidence>
<organism evidence="7 8">
    <name type="scientific">Mythimna separata</name>
    <name type="common">Oriental armyworm</name>
    <name type="synonym">Pseudaletia separata</name>
    <dbReference type="NCBI Taxonomy" id="271217"/>
    <lineage>
        <taxon>Eukaryota</taxon>
        <taxon>Metazoa</taxon>
        <taxon>Ecdysozoa</taxon>
        <taxon>Arthropoda</taxon>
        <taxon>Hexapoda</taxon>
        <taxon>Insecta</taxon>
        <taxon>Pterygota</taxon>
        <taxon>Neoptera</taxon>
        <taxon>Endopterygota</taxon>
        <taxon>Lepidoptera</taxon>
        <taxon>Glossata</taxon>
        <taxon>Ditrysia</taxon>
        <taxon>Noctuoidea</taxon>
        <taxon>Noctuidae</taxon>
        <taxon>Noctuinae</taxon>
        <taxon>Hadenini</taxon>
        <taxon>Mythimna</taxon>
    </lineage>
</organism>
<accession>A0AAD8DYK7</accession>
<dbReference type="InterPro" id="IPR036188">
    <property type="entry name" value="FAD/NAD-bd_sf"/>
</dbReference>
<name>A0AAD8DYK7_MYTSE</name>
<proteinExistence type="inferred from homology"/>
<feature type="domain" description="Glucose-methanol-choline oxidoreductase N-terminal" evidence="6">
    <location>
        <begin position="159"/>
        <end position="182"/>
    </location>
</feature>
<dbReference type="Gene3D" id="3.50.50.60">
    <property type="entry name" value="FAD/NAD(P)-binding domain"/>
    <property type="match status" value="1"/>
</dbReference>
<keyword evidence="4 5" id="KW-0274">FAD</keyword>
<dbReference type="GO" id="GO:0016614">
    <property type="term" value="F:oxidoreductase activity, acting on CH-OH group of donors"/>
    <property type="evidence" value="ECO:0007669"/>
    <property type="project" value="InterPro"/>
</dbReference>
<dbReference type="InterPro" id="IPR000172">
    <property type="entry name" value="GMC_OxRdtase_N"/>
</dbReference>
<comment type="caution">
    <text evidence="7">The sequence shown here is derived from an EMBL/GenBank/DDBJ whole genome shotgun (WGS) entry which is preliminary data.</text>
</comment>
<dbReference type="GO" id="GO:0050660">
    <property type="term" value="F:flavin adenine dinucleotide binding"/>
    <property type="evidence" value="ECO:0007669"/>
    <property type="project" value="InterPro"/>
</dbReference>
<keyword evidence="3 5" id="KW-0285">Flavoprotein</keyword>
<dbReference type="Pfam" id="PF00732">
    <property type="entry name" value="GMC_oxred_N"/>
    <property type="match status" value="1"/>
</dbReference>
<evidence type="ECO:0000256" key="2">
    <source>
        <dbReference type="ARBA" id="ARBA00010790"/>
    </source>
</evidence>
<dbReference type="PANTHER" id="PTHR11552">
    <property type="entry name" value="GLUCOSE-METHANOL-CHOLINE GMC OXIDOREDUCTASE"/>
    <property type="match status" value="1"/>
</dbReference>
<dbReference type="PANTHER" id="PTHR11552:SF147">
    <property type="entry name" value="CHOLINE DEHYDROGENASE, MITOCHONDRIAL"/>
    <property type="match status" value="1"/>
</dbReference>
<evidence type="ECO:0000313" key="8">
    <source>
        <dbReference type="Proteomes" id="UP001231518"/>
    </source>
</evidence>
<dbReference type="Gene3D" id="3.30.560.10">
    <property type="entry name" value="Glucose Oxidase, domain 3"/>
    <property type="match status" value="1"/>
</dbReference>
<reference evidence="7" key="1">
    <citation type="submission" date="2023-03" db="EMBL/GenBank/DDBJ databases">
        <title>Chromosome-level genomes of two armyworms, Mythimna separata and Mythimna loreyi, provide insights into the biosynthesis and reception of sex pheromones.</title>
        <authorList>
            <person name="Zhao H."/>
        </authorList>
    </citation>
    <scope>NUCLEOTIDE SEQUENCE</scope>
    <source>
        <strain evidence="7">BeijingLab</strain>
        <tissue evidence="7">Pupa</tissue>
    </source>
</reference>